<evidence type="ECO:0000256" key="1">
    <source>
        <dbReference type="ARBA" id="ARBA00023015"/>
    </source>
</evidence>
<dbReference type="InterPro" id="IPR037923">
    <property type="entry name" value="HTH-like"/>
</dbReference>
<evidence type="ECO:0000313" key="5">
    <source>
        <dbReference type="EMBL" id="HIU56857.1"/>
    </source>
</evidence>
<dbReference type="InterPro" id="IPR018060">
    <property type="entry name" value="HTH_AraC"/>
</dbReference>
<dbReference type="InterPro" id="IPR009057">
    <property type="entry name" value="Homeodomain-like_sf"/>
</dbReference>
<dbReference type="Proteomes" id="UP000824109">
    <property type="component" value="Unassembled WGS sequence"/>
</dbReference>
<dbReference type="GO" id="GO:0043565">
    <property type="term" value="F:sequence-specific DNA binding"/>
    <property type="evidence" value="ECO:0007669"/>
    <property type="project" value="InterPro"/>
</dbReference>
<dbReference type="GO" id="GO:0003700">
    <property type="term" value="F:DNA-binding transcription factor activity"/>
    <property type="evidence" value="ECO:0007669"/>
    <property type="project" value="InterPro"/>
</dbReference>
<dbReference type="PANTHER" id="PTHR43280">
    <property type="entry name" value="ARAC-FAMILY TRANSCRIPTIONAL REGULATOR"/>
    <property type="match status" value="1"/>
</dbReference>
<dbReference type="PROSITE" id="PS01124">
    <property type="entry name" value="HTH_ARAC_FAMILY_2"/>
    <property type="match status" value="1"/>
</dbReference>
<dbReference type="InterPro" id="IPR014710">
    <property type="entry name" value="RmlC-like_jellyroll"/>
</dbReference>
<dbReference type="Gene3D" id="1.10.10.60">
    <property type="entry name" value="Homeodomain-like"/>
    <property type="match status" value="2"/>
</dbReference>
<dbReference type="SMART" id="SM00342">
    <property type="entry name" value="HTH_ARAC"/>
    <property type="match status" value="1"/>
</dbReference>
<keyword evidence="3" id="KW-0804">Transcription</keyword>
<sequence length="274" mass="31125">MGTSFKSKDFLLSDACIASVKIDAHIHLYHEFLYFKSGDASYVEGTGTFRLSPGDVIVTKPHVMHAISFSGETVYSRTFIQMSPHMLSTIPHSLTRFITGRHSANSFIIPAETAEKYGLYRYFKRGAELLADRSEKNIYLAELLFREFALYANEAIEHEQKNASAPENPLITSIKEYLDSNYANALNLDEIGKRFFMSKYSICHLFKAETGITVSDYVSLKRIAAVKHAADESSSLNEIYRLCGFKDYSTFYRTVKKYTGLKPSEFYKLSPKNN</sequence>
<dbReference type="SUPFAM" id="SSF51215">
    <property type="entry name" value="Regulatory protein AraC"/>
    <property type="match status" value="1"/>
</dbReference>
<organism evidence="5 6">
    <name type="scientific">Candidatus Ornithomonoglobus merdipullorum</name>
    <dbReference type="NCBI Taxonomy" id="2840895"/>
    <lineage>
        <taxon>Bacteria</taxon>
        <taxon>Bacillati</taxon>
        <taxon>Bacillota</taxon>
        <taxon>Clostridia</taxon>
        <taxon>Candidatus Ornithomonoglobus</taxon>
    </lineage>
</organism>
<dbReference type="Pfam" id="PF12833">
    <property type="entry name" value="HTH_18"/>
    <property type="match status" value="1"/>
</dbReference>
<dbReference type="SUPFAM" id="SSF46689">
    <property type="entry name" value="Homeodomain-like"/>
    <property type="match status" value="2"/>
</dbReference>
<feature type="domain" description="HTH araC/xylS-type" evidence="4">
    <location>
        <begin position="172"/>
        <end position="269"/>
    </location>
</feature>
<reference evidence="5" key="1">
    <citation type="submission" date="2020-10" db="EMBL/GenBank/DDBJ databases">
        <authorList>
            <person name="Gilroy R."/>
        </authorList>
    </citation>
    <scope>NUCLEOTIDE SEQUENCE</scope>
    <source>
        <strain evidence="5">USAMLcec3-3695</strain>
    </source>
</reference>
<reference evidence="5" key="2">
    <citation type="journal article" date="2021" name="PeerJ">
        <title>Extensive microbial diversity within the chicken gut microbiome revealed by metagenomics and culture.</title>
        <authorList>
            <person name="Gilroy R."/>
            <person name="Ravi A."/>
            <person name="Getino M."/>
            <person name="Pursley I."/>
            <person name="Horton D.L."/>
            <person name="Alikhan N.F."/>
            <person name="Baker D."/>
            <person name="Gharbi K."/>
            <person name="Hall N."/>
            <person name="Watson M."/>
            <person name="Adriaenssens E.M."/>
            <person name="Foster-Nyarko E."/>
            <person name="Jarju S."/>
            <person name="Secka A."/>
            <person name="Antonio M."/>
            <person name="Oren A."/>
            <person name="Chaudhuri R.R."/>
            <person name="La Ragione R."/>
            <person name="Hildebrand F."/>
            <person name="Pallen M.J."/>
        </authorList>
    </citation>
    <scope>NUCLEOTIDE SEQUENCE</scope>
    <source>
        <strain evidence="5">USAMLcec3-3695</strain>
    </source>
</reference>
<evidence type="ECO:0000313" key="6">
    <source>
        <dbReference type="Proteomes" id="UP000824109"/>
    </source>
</evidence>
<proteinExistence type="predicted"/>
<dbReference type="AlphaFoldDB" id="A0A9D1SEM6"/>
<comment type="caution">
    <text evidence="5">The sequence shown here is derived from an EMBL/GenBank/DDBJ whole genome shotgun (WGS) entry which is preliminary data.</text>
</comment>
<protein>
    <submittedName>
        <fullName evidence="5">Helix-turn-helix transcriptional regulator</fullName>
    </submittedName>
</protein>
<dbReference type="EMBL" id="DVNB01000035">
    <property type="protein sequence ID" value="HIU56857.1"/>
    <property type="molecule type" value="Genomic_DNA"/>
</dbReference>
<keyword evidence="2" id="KW-0238">DNA-binding</keyword>
<dbReference type="InterPro" id="IPR003313">
    <property type="entry name" value="AraC-bd"/>
</dbReference>
<evidence type="ECO:0000259" key="4">
    <source>
        <dbReference type="PROSITE" id="PS01124"/>
    </source>
</evidence>
<accession>A0A9D1SEM6</accession>
<keyword evidence="1" id="KW-0805">Transcription regulation</keyword>
<evidence type="ECO:0000256" key="3">
    <source>
        <dbReference type="ARBA" id="ARBA00023163"/>
    </source>
</evidence>
<evidence type="ECO:0000256" key="2">
    <source>
        <dbReference type="ARBA" id="ARBA00023125"/>
    </source>
</evidence>
<dbReference type="Gene3D" id="2.60.120.10">
    <property type="entry name" value="Jelly Rolls"/>
    <property type="match status" value="1"/>
</dbReference>
<name>A0A9D1SEM6_9FIRM</name>
<dbReference type="Pfam" id="PF02311">
    <property type="entry name" value="AraC_binding"/>
    <property type="match status" value="1"/>
</dbReference>
<dbReference type="PANTHER" id="PTHR43280:SF2">
    <property type="entry name" value="HTH-TYPE TRANSCRIPTIONAL REGULATOR EXSA"/>
    <property type="match status" value="1"/>
</dbReference>
<gene>
    <name evidence="5" type="ORF">IAA61_03465</name>
</gene>